<dbReference type="AlphaFoldDB" id="A0AAN8N2Z8"/>
<accession>A0AAN8N2Z8</accession>
<name>A0AAN8N2Z8_9PEZI</name>
<dbReference type="EMBL" id="JAVHJM010000014">
    <property type="protein sequence ID" value="KAK6498103.1"/>
    <property type="molecule type" value="Genomic_DNA"/>
</dbReference>
<protein>
    <submittedName>
        <fullName evidence="1">Uncharacterized protein</fullName>
    </submittedName>
</protein>
<organism evidence="1 2">
    <name type="scientific">Arthrobotrys conoides</name>
    <dbReference type="NCBI Taxonomy" id="74498"/>
    <lineage>
        <taxon>Eukaryota</taxon>
        <taxon>Fungi</taxon>
        <taxon>Dikarya</taxon>
        <taxon>Ascomycota</taxon>
        <taxon>Pezizomycotina</taxon>
        <taxon>Orbiliomycetes</taxon>
        <taxon>Orbiliales</taxon>
        <taxon>Orbiliaceae</taxon>
        <taxon>Arthrobotrys</taxon>
    </lineage>
</organism>
<gene>
    <name evidence="1" type="ORF">TWF506_004344</name>
</gene>
<evidence type="ECO:0000313" key="1">
    <source>
        <dbReference type="EMBL" id="KAK6498103.1"/>
    </source>
</evidence>
<comment type="caution">
    <text evidence="1">The sequence shown here is derived from an EMBL/GenBank/DDBJ whole genome shotgun (WGS) entry which is preliminary data.</text>
</comment>
<evidence type="ECO:0000313" key="2">
    <source>
        <dbReference type="Proteomes" id="UP001307849"/>
    </source>
</evidence>
<keyword evidence="2" id="KW-1185">Reference proteome</keyword>
<reference evidence="1 2" key="1">
    <citation type="submission" date="2019-10" db="EMBL/GenBank/DDBJ databases">
        <authorList>
            <person name="Palmer J.M."/>
        </authorList>
    </citation>
    <scope>NUCLEOTIDE SEQUENCE [LARGE SCALE GENOMIC DNA]</scope>
    <source>
        <strain evidence="1 2">TWF506</strain>
    </source>
</reference>
<proteinExistence type="predicted"/>
<dbReference type="Proteomes" id="UP001307849">
    <property type="component" value="Unassembled WGS sequence"/>
</dbReference>
<sequence>MTITPTPMSGRILMYDRGEYNTNPGSLSANYLAPTNIHSSIANPTVVAELVRTDGWSSIFHLDGFGGHKSKLSELETTALVPEEEIDGYVLRFVTF</sequence>